<evidence type="ECO:0000259" key="4">
    <source>
        <dbReference type="Pfam" id="PF00144"/>
    </source>
</evidence>
<dbReference type="PANTHER" id="PTHR46825:SF11">
    <property type="entry name" value="PENICILLIN-BINDING PROTEIN 4"/>
    <property type="match status" value="1"/>
</dbReference>
<gene>
    <name evidence="5" type="ORF">J0A65_11735</name>
</gene>
<sequence>MKQTNSIFKIFTALAFGLSLFACNSDKHLTLPDPVQGQSIEDYVESQPFSGSVMMVKNGEILLSRGFGLADRGKNTENRANTGFLIGSVTKQFTAMAMLILQERGQLSLDDPLSLYLPDFPKAEKITLTNLLNMSSGIVNYTALPNFADYKYTELTPQALIAKFSGHDLEFEPGSKYQYSNSNYVIAGFIIESVTGLSYAEFIEQEIFLPLGMANSGYGYMATNPEFALGYADGKPVNKINMTIPYAAGALASTAEDLYKWHIALNQRLLISEQSTHLMFTPFLAGYALGWSISTNNKGDEFHQHSGGIDGFSSYLLRSDDLDYFVVVLSNDEDFPSAELANKITSMALSK</sequence>
<evidence type="ECO:0000313" key="6">
    <source>
        <dbReference type="Proteomes" id="UP000663992"/>
    </source>
</evidence>
<feature type="signal peptide" evidence="3">
    <location>
        <begin position="1"/>
        <end position="24"/>
    </location>
</feature>
<keyword evidence="3" id="KW-0732">Signal</keyword>
<keyword evidence="6" id="KW-1185">Reference proteome</keyword>
<dbReference type="EMBL" id="JAFKCS010000010">
    <property type="protein sequence ID" value="MBN7820541.1"/>
    <property type="molecule type" value="Genomic_DNA"/>
</dbReference>
<organism evidence="5 6">
    <name type="scientific">Bowmanella yangjiangensis</name>
    <dbReference type="NCBI Taxonomy" id="2811230"/>
    <lineage>
        <taxon>Bacteria</taxon>
        <taxon>Pseudomonadati</taxon>
        <taxon>Pseudomonadota</taxon>
        <taxon>Gammaproteobacteria</taxon>
        <taxon>Alteromonadales</taxon>
        <taxon>Alteromonadaceae</taxon>
        <taxon>Bowmanella</taxon>
    </lineage>
</organism>
<feature type="chain" id="PRO_5047015154" evidence="3">
    <location>
        <begin position="25"/>
        <end position="351"/>
    </location>
</feature>
<accession>A0ABS3CVV4</accession>
<comment type="subcellular location">
    <subcellularLocation>
        <location evidence="1">Membrane</location>
    </subcellularLocation>
</comment>
<dbReference type="InterPro" id="IPR050491">
    <property type="entry name" value="AmpC-like"/>
</dbReference>
<dbReference type="SUPFAM" id="SSF56601">
    <property type="entry name" value="beta-lactamase/transpeptidase-like"/>
    <property type="match status" value="1"/>
</dbReference>
<feature type="domain" description="Beta-lactamase-related" evidence="4">
    <location>
        <begin position="50"/>
        <end position="339"/>
    </location>
</feature>
<keyword evidence="2" id="KW-0472">Membrane</keyword>
<evidence type="ECO:0000256" key="1">
    <source>
        <dbReference type="ARBA" id="ARBA00004370"/>
    </source>
</evidence>
<protein>
    <submittedName>
        <fullName evidence="5">Beta-lactamase family protein</fullName>
    </submittedName>
</protein>
<evidence type="ECO:0000256" key="2">
    <source>
        <dbReference type="ARBA" id="ARBA00023136"/>
    </source>
</evidence>
<dbReference type="InterPro" id="IPR001466">
    <property type="entry name" value="Beta-lactam-related"/>
</dbReference>
<dbReference type="Gene3D" id="3.40.710.10">
    <property type="entry name" value="DD-peptidase/beta-lactamase superfamily"/>
    <property type="match status" value="1"/>
</dbReference>
<name>A0ABS3CVV4_9ALTE</name>
<dbReference type="Proteomes" id="UP000663992">
    <property type="component" value="Unassembled WGS sequence"/>
</dbReference>
<reference evidence="5 6" key="1">
    <citation type="submission" date="2021-03" db="EMBL/GenBank/DDBJ databases">
        <title>novel species isolated from a fishpond in China.</title>
        <authorList>
            <person name="Lu H."/>
            <person name="Cai Z."/>
        </authorList>
    </citation>
    <scope>NUCLEOTIDE SEQUENCE [LARGE SCALE GENOMIC DNA]</scope>
    <source>
        <strain evidence="5 6">Y57</strain>
    </source>
</reference>
<dbReference type="PANTHER" id="PTHR46825">
    <property type="entry name" value="D-ALANYL-D-ALANINE-CARBOXYPEPTIDASE/ENDOPEPTIDASE AMPH"/>
    <property type="match status" value="1"/>
</dbReference>
<evidence type="ECO:0000313" key="5">
    <source>
        <dbReference type="EMBL" id="MBN7820541.1"/>
    </source>
</evidence>
<dbReference type="InterPro" id="IPR012338">
    <property type="entry name" value="Beta-lactam/transpept-like"/>
</dbReference>
<dbReference type="RefSeq" id="WP_206594380.1">
    <property type="nucleotide sequence ID" value="NZ_JAFKCS010000010.1"/>
</dbReference>
<proteinExistence type="predicted"/>
<dbReference type="PROSITE" id="PS51257">
    <property type="entry name" value="PROKAR_LIPOPROTEIN"/>
    <property type="match status" value="1"/>
</dbReference>
<dbReference type="Pfam" id="PF00144">
    <property type="entry name" value="Beta-lactamase"/>
    <property type="match status" value="1"/>
</dbReference>
<comment type="caution">
    <text evidence="5">The sequence shown here is derived from an EMBL/GenBank/DDBJ whole genome shotgun (WGS) entry which is preliminary data.</text>
</comment>
<evidence type="ECO:0000256" key="3">
    <source>
        <dbReference type="SAM" id="SignalP"/>
    </source>
</evidence>